<evidence type="ECO:0000313" key="9">
    <source>
        <dbReference type="Proteomes" id="UP000197424"/>
    </source>
</evidence>
<sequence>MKQLLILTGTRPEIIKMAPVYRELSTLPDLNVAWCHSGQHDIIAAQMFDFFGITPDIVLTRPAGHALADLLAGLLQGCDAVLAGQDWDMVLVHGDTSTTLAGALAAFYRHVPVGHVEAGLRSGHPGEPFPEESNRRLVAGVASRHYAPTPRALANLRAERITPGTIRLTGNTIVDAQQALARHYGIRRAPARTPRLLVTAHRRENWPYLANICEALLALCRHYPMLEAVFPLHPNPLVRQIVHPLLDHEPRISLTAPLDYIALQQELAQATLVLTDSGGIQEEAAGFRVPCLVLRDTTERPEAIEAGMADLVGVDPARILAAARAWIEGERRIDPGSANPFGDGRAARRIRQDVADFLDLPDKAP</sequence>
<dbReference type="Proteomes" id="UP001200247">
    <property type="component" value="Unassembled WGS sequence"/>
</dbReference>
<dbReference type="RefSeq" id="WP_088860783.1">
    <property type="nucleotide sequence ID" value="NZ_CP022115.1"/>
</dbReference>
<dbReference type="Gene3D" id="3.40.50.2000">
    <property type="entry name" value="Glycogen Phosphorylase B"/>
    <property type="match status" value="2"/>
</dbReference>
<dbReference type="EC" id="5.1.3.14" evidence="4"/>
<comment type="similarity">
    <text evidence="3 5">Belongs to the UDP-N-acetylglucosamine 2-epimerase family.</text>
</comment>
<comment type="catalytic activity">
    <reaction evidence="2">
        <text>UDP-N-acetyl-alpha-D-glucosamine = UDP-N-acetyl-alpha-D-mannosamine</text>
        <dbReference type="Rhea" id="RHEA:17213"/>
        <dbReference type="ChEBI" id="CHEBI:57705"/>
        <dbReference type="ChEBI" id="CHEBI:68623"/>
        <dbReference type="EC" id="5.1.3.14"/>
    </reaction>
</comment>
<evidence type="ECO:0000256" key="3">
    <source>
        <dbReference type="ARBA" id="ARBA00038209"/>
    </source>
</evidence>
<evidence type="ECO:0000313" key="8">
    <source>
        <dbReference type="EMBL" id="MCG9024396.1"/>
    </source>
</evidence>
<dbReference type="InterPro" id="IPR029767">
    <property type="entry name" value="WecB-like"/>
</dbReference>
<evidence type="ECO:0000256" key="5">
    <source>
        <dbReference type="RuleBase" id="RU003513"/>
    </source>
</evidence>
<reference evidence="9" key="2">
    <citation type="submission" date="2017-06" db="EMBL/GenBank/DDBJ databases">
        <title>Whole genome sequence of Laribacter hongkongensis LHGZ1.</title>
        <authorList>
            <person name="Chen D."/>
            <person name="Wu H."/>
            <person name="Chen J."/>
        </authorList>
    </citation>
    <scope>NUCLEOTIDE SEQUENCE [LARGE SCALE GENOMIC DNA]</scope>
    <source>
        <strain evidence="9">LHGZ1</strain>
    </source>
</reference>
<dbReference type="InterPro" id="IPR003331">
    <property type="entry name" value="UDP_GlcNAc_Epimerase_2_dom"/>
</dbReference>
<name>A0A248LJ27_9NEIS</name>
<evidence type="ECO:0000259" key="6">
    <source>
        <dbReference type="Pfam" id="PF02350"/>
    </source>
</evidence>
<dbReference type="PANTHER" id="PTHR43174">
    <property type="entry name" value="UDP-N-ACETYLGLUCOSAMINE 2-EPIMERASE"/>
    <property type="match status" value="1"/>
</dbReference>
<evidence type="ECO:0000256" key="1">
    <source>
        <dbReference type="ARBA" id="ARBA00023235"/>
    </source>
</evidence>
<gene>
    <name evidence="8" type="primary">wecB</name>
    <name evidence="8" type="ORF">LH440_00475</name>
    <name evidence="7" type="ORF">LHGZ1_1678</name>
</gene>
<organism evidence="7 9">
    <name type="scientific">Laribacter hongkongensis</name>
    <dbReference type="NCBI Taxonomy" id="168471"/>
    <lineage>
        <taxon>Bacteria</taxon>
        <taxon>Pseudomonadati</taxon>
        <taxon>Pseudomonadota</taxon>
        <taxon>Betaproteobacteria</taxon>
        <taxon>Neisseriales</taxon>
        <taxon>Aquaspirillaceae</taxon>
        <taxon>Laribacter</taxon>
    </lineage>
</organism>
<accession>A0A248LJ27</accession>
<keyword evidence="1 5" id="KW-0413">Isomerase</keyword>
<reference evidence="7" key="1">
    <citation type="journal article" date="2017" name="J. Antimicrob. Chemother.">
        <title>Emergence and genomic analysis of MDR Laribacter hongkongensis strain HLGZ1 from Guangzhou, China.</title>
        <authorList>
            <person name="Wu H.K."/>
            <person name="Chen J.H."/>
            <person name="Yang L."/>
            <person name="Li A.R."/>
            <person name="Su D.H."/>
            <person name="Lin Y.P."/>
            <person name="Chen D.Q."/>
        </authorList>
    </citation>
    <scope>NUCLEOTIDE SEQUENCE</scope>
    <source>
        <strain evidence="7">HLGZ1</strain>
    </source>
</reference>
<dbReference type="GO" id="GO:0008761">
    <property type="term" value="F:UDP-N-acetylglucosamine 2-epimerase activity"/>
    <property type="evidence" value="ECO:0007669"/>
    <property type="project" value="UniProtKB-EC"/>
</dbReference>
<evidence type="ECO:0000256" key="2">
    <source>
        <dbReference type="ARBA" id="ARBA00036080"/>
    </source>
</evidence>
<evidence type="ECO:0000313" key="10">
    <source>
        <dbReference type="Proteomes" id="UP001200247"/>
    </source>
</evidence>
<dbReference type="NCBIfam" id="TIGR00236">
    <property type="entry name" value="wecB"/>
    <property type="match status" value="1"/>
</dbReference>
<evidence type="ECO:0000313" key="7">
    <source>
        <dbReference type="EMBL" id="ASJ24509.1"/>
    </source>
</evidence>
<dbReference type="Pfam" id="PF02350">
    <property type="entry name" value="Epimerase_2"/>
    <property type="match status" value="1"/>
</dbReference>
<dbReference type="EMBL" id="CP022115">
    <property type="protein sequence ID" value="ASJ24509.1"/>
    <property type="molecule type" value="Genomic_DNA"/>
</dbReference>
<reference evidence="8 10" key="4">
    <citation type="submission" date="2021-10" db="EMBL/GenBank/DDBJ databases">
        <title>Whole-genome sequencing analysis of Laribacter hongkongensis: virulence gene profiles, carbohydrate-active enzyme prediction, and antimicrobial resistance characterization.</title>
        <authorList>
            <person name="Yuan P."/>
            <person name="Zhan Y."/>
            <person name="Chen D."/>
        </authorList>
    </citation>
    <scope>NUCLEOTIDE SEQUENCE [LARGE SCALE GENOMIC DNA]</scope>
    <source>
        <strain evidence="8 10">W67</strain>
    </source>
</reference>
<dbReference type="Proteomes" id="UP000197424">
    <property type="component" value="Chromosome"/>
</dbReference>
<dbReference type="AlphaFoldDB" id="A0A248LJ27"/>
<dbReference type="OrthoDB" id="9803238at2"/>
<evidence type="ECO:0000256" key="4">
    <source>
        <dbReference type="ARBA" id="ARBA00038858"/>
    </source>
</evidence>
<dbReference type="CDD" id="cd03786">
    <property type="entry name" value="GTB_UDP-GlcNAc_2-Epimerase"/>
    <property type="match status" value="1"/>
</dbReference>
<reference evidence="7" key="3">
    <citation type="submission" date="2017-06" db="EMBL/GenBank/DDBJ databases">
        <authorList>
            <person name="Kim H.J."/>
            <person name="Triplett B.A."/>
        </authorList>
    </citation>
    <scope>NUCLEOTIDE SEQUENCE</scope>
    <source>
        <strain evidence="7">HLGZ1</strain>
    </source>
</reference>
<dbReference type="PANTHER" id="PTHR43174:SF2">
    <property type="entry name" value="UDP-N-ACETYLGLUCOSAMINE 2-EPIMERASE"/>
    <property type="match status" value="1"/>
</dbReference>
<feature type="domain" description="UDP-N-acetylglucosamine 2-epimerase" evidence="6">
    <location>
        <begin position="23"/>
        <end position="351"/>
    </location>
</feature>
<dbReference type="SUPFAM" id="SSF53756">
    <property type="entry name" value="UDP-Glycosyltransferase/glycogen phosphorylase"/>
    <property type="match status" value="1"/>
</dbReference>
<proteinExistence type="inferred from homology"/>
<dbReference type="EMBL" id="JAJAXM010000001">
    <property type="protein sequence ID" value="MCG9024396.1"/>
    <property type="molecule type" value="Genomic_DNA"/>
</dbReference>
<protein>
    <recommendedName>
        <fullName evidence="4">UDP-N-acetylglucosamine 2-epimerase (non-hydrolyzing)</fullName>
        <ecNumber evidence="4">5.1.3.14</ecNumber>
    </recommendedName>
</protein>